<reference evidence="1" key="1">
    <citation type="journal article" date="2014" name="Nat. Commun.">
        <title>The tobacco genome sequence and its comparison with those of tomato and potato.</title>
        <authorList>
            <person name="Sierro N."/>
            <person name="Battey J.N."/>
            <person name="Ouadi S."/>
            <person name="Bakaher N."/>
            <person name="Bovet L."/>
            <person name="Willig A."/>
            <person name="Goepfert S."/>
            <person name="Peitsch M.C."/>
            <person name="Ivanov N.V."/>
        </authorList>
    </citation>
    <scope>NUCLEOTIDE SEQUENCE [LARGE SCALE GENOMIC DNA]</scope>
</reference>
<keyword evidence="1" id="KW-1185">Reference proteome</keyword>
<proteinExistence type="predicted"/>
<evidence type="ECO:0000313" key="2">
    <source>
        <dbReference type="RefSeq" id="XP_075109136.1"/>
    </source>
</evidence>
<sequence length="559" mass="63778">MIKRFFKPQTSSGSTSSSPSLSSPSCPVINDNVNSTQPSDKDIILDSNLLKPDPGERKQISEFPPNLRDRVRRHYIQRGPCRPRNFIFPKTNFGGKLCHFNQEWFKTSYSGWLEYSIKEDAAFCLCCYLFKNEIGGYGKKVSDCFTKDGFRSWNKGIERLNAHVGEVNSAHNRCFKMMLDLSNQAQSILTSFDKQSEKTKSEYRVRLNASIDVARYLLKEGMSFQGHDERETSTRRGNFLDLLKWYADKKDDIKKVVLENAPKNDIMICPSIQKDIVSSCAKETLKAIVEDLNGDYFGILVNESKDVSHKEQMALVLCYVNKEDTSVKSLKEAICSLLLEHSLSKSQIWGQGYDGASNMQGEINGLKTLIINDTPSAYCIHCFAHQLQLTLVAVAKKHYEAEQFFDILANVLNVVEGSFKRREMLRDDQAEKLEELLVLGEVHTGSDLNQELGLQKAGDIRWGSHFKTVRNFISLFSSVAHVLGVLAIEGSNYHERSMAKSLVDDIRSYDFVYMLHLMLKVLALTYDLNMALPKKRSRYCKCNEACWFCKDTIARYERF</sequence>
<reference evidence="2" key="2">
    <citation type="submission" date="2025-08" db="UniProtKB">
        <authorList>
            <consortium name="RefSeq"/>
        </authorList>
    </citation>
    <scope>IDENTIFICATION</scope>
    <source>
        <tissue evidence="2">Leaf</tissue>
    </source>
</reference>
<accession>A0AC58UI26</accession>
<gene>
    <name evidence="2" type="primary">LOC142180929</name>
</gene>
<name>A0AC58UI26_TOBAC</name>
<protein>
    <submittedName>
        <fullName evidence="2">Uncharacterized protein LOC142180929</fullName>
    </submittedName>
</protein>
<dbReference type="Proteomes" id="UP000790787">
    <property type="component" value="Chromosome 5"/>
</dbReference>
<dbReference type="RefSeq" id="XP_075109136.1">
    <property type="nucleotide sequence ID" value="XM_075253035.1"/>
</dbReference>
<evidence type="ECO:0000313" key="1">
    <source>
        <dbReference type="Proteomes" id="UP000790787"/>
    </source>
</evidence>
<organism evidence="1 2">
    <name type="scientific">Nicotiana tabacum</name>
    <name type="common">Common tobacco</name>
    <dbReference type="NCBI Taxonomy" id="4097"/>
    <lineage>
        <taxon>Eukaryota</taxon>
        <taxon>Viridiplantae</taxon>
        <taxon>Streptophyta</taxon>
        <taxon>Embryophyta</taxon>
        <taxon>Tracheophyta</taxon>
        <taxon>Spermatophyta</taxon>
        <taxon>Magnoliopsida</taxon>
        <taxon>eudicotyledons</taxon>
        <taxon>Gunneridae</taxon>
        <taxon>Pentapetalae</taxon>
        <taxon>asterids</taxon>
        <taxon>lamiids</taxon>
        <taxon>Solanales</taxon>
        <taxon>Solanaceae</taxon>
        <taxon>Nicotianoideae</taxon>
        <taxon>Nicotianeae</taxon>
        <taxon>Nicotiana</taxon>
    </lineage>
</organism>